<comment type="caution">
    <text evidence="2">The sequence shown here is derived from an EMBL/GenBank/DDBJ whole genome shotgun (WGS) entry which is preliminary data.</text>
</comment>
<evidence type="ECO:0000313" key="2">
    <source>
        <dbReference type="EMBL" id="KAK2964515.1"/>
    </source>
</evidence>
<feature type="compositionally biased region" description="Basic and acidic residues" evidence="1">
    <location>
        <begin position="38"/>
        <end position="47"/>
    </location>
</feature>
<sequence>MPSRSNTLLPGLSVMDWRTSDAIVVDPPLMSKTDDLREEQGYAEKPHSSPSDPLALANPVDLTSARNSARGTASDVLAVFNPRYRSRRAVVGVSGKYSRKTMLVSVIAVASDGACTKRADQLTVAEHPLNEVSVWRANEPVKESTIDRAPPFPEHKHDVKFVSATVSVDLSLSSARIAPPSPTDDMVSNKQRTPLLHFLFA</sequence>
<name>A0ABQ9YL83_9EUKA</name>
<feature type="region of interest" description="Disordered" evidence="1">
    <location>
        <begin position="38"/>
        <end position="58"/>
    </location>
</feature>
<organism evidence="2 3">
    <name type="scientific">Blattamonas nauphoetae</name>
    <dbReference type="NCBI Taxonomy" id="2049346"/>
    <lineage>
        <taxon>Eukaryota</taxon>
        <taxon>Metamonada</taxon>
        <taxon>Preaxostyla</taxon>
        <taxon>Oxymonadida</taxon>
        <taxon>Blattamonas</taxon>
    </lineage>
</organism>
<proteinExistence type="predicted"/>
<keyword evidence="3" id="KW-1185">Reference proteome</keyword>
<reference evidence="2 3" key="1">
    <citation type="journal article" date="2022" name="bioRxiv">
        <title>Genomics of Preaxostyla Flagellates Illuminates Evolutionary Transitions and the Path Towards Mitochondrial Loss.</title>
        <authorList>
            <person name="Novak L.V.F."/>
            <person name="Treitli S.C."/>
            <person name="Pyrih J."/>
            <person name="Halakuc P."/>
            <person name="Pipaliya S.V."/>
            <person name="Vacek V."/>
            <person name="Brzon O."/>
            <person name="Soukal P."/>
            <person name="Eme L."/>
            <person name="Dacks J.B."/>
            <person name="Karnkowska A."/>
            <person name="Elias M."/>
            <person name="Hampl V."/>
        </authorList>
    </citation>
    <scope>NUCLEOTIDE SEQUENCE [LARGE SCALE GENOMIC DNA]</scope>
    <source>
        <strain evidence="2">NAU3</strain>
        <tissue evidence="2">Gut</tissue>
    </source>
</reference>
<dbReference type="Proteomes" id="UP001281761">
    <property type="component" value="Unassembled WGS sequence"/>
</dbReference>
<gene>
    <name evidence="2" type="ORF">BLNAU_431</name>
</gene>
<evidence type="ECO:0000313" key="3">
    <source>
        <dbReference type="Proteomes" id="UP001281761"/>
    </source>
</evidence>
<accession>A0ABQ9YL83</accession>
<dbReference type="EMBL" id="JARBJD010000002">
    <property type="protein sequence ID" value="KAK2964515.1"/>
    <property type="molecule type" value="Genomic_DNA"/>
</dbReference>
<protein>
    <submittedName>
        <fullName evidence="2">Uncharacterized protein</fullName>
    </submittedName>
</protein>
<evidence type="ECO:0000256" key="1">
    <source>
        <dbReference type="SAM" id="MobiDB-lite"/>
    </source>
</evidence>